<feature type="chain" id="PRO_5047373870" description="Lipoprotein" evidence="2">
    <location>
        <begin position="25"/>
        <end position="161"/>
    </location>
</feature>
<accession>A0ABT7IRX7</accession>
<proteinExistence type="predicted"/>
<feature type="signal peptide" evidence="2">
    <location>
        <begin position="1"/>
        <end position="24"/>
    </location>
</feature>
<feature type="region of interest" description="Disordered" evidence="1">
    <location>
        <begin position="30"/>
        <end position="68"/>
    </location>
</feature>
<keyword evidence="2" id="KW-0732">Signal</keyword>
<name>A0ABT7IRX7_9ACTN</name>
<organism evidence="3 4">
    <name type="scientific">Streptomyces fuscus</name>
    <dbReference type="NCBI Taxonomy" id="3048495"/>
    <lineage>
        <taxon>Bacteria</taxon>
        <taxon>Bacillati</taxon>
        <taxon>Actinomycetota</taxon>
        <taxon>Actinomycetes</taxon>
        <taxon>Kitasatosporales</taxon>
        <taxon>Streptomycetaceae</taxon>
        <taxon>Streptomyces</taxon>
    </lineage>
</organism>
<dbReference type="Proteomes" id="UP001241926">
    <property type="component" value="Unassembled WGS sequence"/>
</dbReference>
<comment type="caution">
    <text evidence="3">The sequence shown here is derived from an EMBL/GenBank/DDBJ whole genome shotgun (WGS) entry which is preliminary data.</text>
</comment>
<evidence type="ECO:0000256" key="1">
    <source>
        <dbReference type="SAM" id="MobiDB-lite"/>
    </source>
</evidence>
<evidence type="ECO:0000313" key="4">
    <source>
        <dbReference type="Proteomes" id="UP001241926"/>
    </source>
</evidence>
<evidence type="ECO:0000313" key="3">
    <source>
        <dbReference type="EMBL" id="MDL2075339.1"/>
    </source>
</evidence>
<gene>
    <name evidence="3" type="ORF">QNN03_02660</name>
</gene>
<protein>
    <recommendedName>
        <fullName evidence="5">Lipoprotein</fullName>
    </recommendedName>
</protein>
<keyword evidence="4" id="KW-1185">Reference proteome</keyword>
<dbReference type="RefSeq" id="WP_250749341.1">
    <property type="nucleotide sequence ID" value="NZ_JASJUS010000002.1"/>
</dbReference>
<evidence type="ECO:0000256" key="2">
    <source>
        <dbReference type="SAM" id="SignalP"/>
    </source>
</evidence>
<feature type="compositionally biased region" description="Low complexity" evidence="1">
    <location>
        <begin position="38"/>
        <end position="53"/>
    </location>
</feature>
<sequence length="161" mass="15938">MTSATYARVARRRMWCAAAGLAGALVLSGCSDDDSDGGEPSASSAPSVTETADTGGGDGGAASPAGELEGSWVATTDGKVVALVVTGEQAGLFATGGTVCSGTAGDTIELKCSDKSTDRASGKVDSVGKDSLKVTWDSELGTETYRKAEGGKLPSGLPTPE</sequence>
<dbReference type="EMBL" id="JASJUS010000002">
    <property type="protein sequence ID" value="MDL2075339.1"/>
    <property type="molecule type" value="Genomic_DNA"/>
</dbReference>
<reference evidence="3 4" key="1">
    <citation type="submission" date="2023-05" db="EMBL/GenBank/DDBJ databases">
        <title>Streptomyces fuscus sp. nov., a brown-black pigment producing actinomyces isolated from dry sand of Sea duck farm.</title>
        <authorList>
            <person name="Xie J."/>
            <person name="Shen N."/>
        </authorList>
    </citation>
    <scope>NUCLEOTIDE SEQUENCE [LARGE SCALE GENOMIC DNA]</scope>
    <source>
        <strain evidence="3 4">GXMU-J15</strain>
    </source>
</reference>
<evidence type="ECO:0008006" key="5">
    <source>
        <dbReference type="Google" id="ProtNLM"/>
    </source>
</evidence>